<protein>
    <submittedName>
        <fullName evidence="2">Suppressor protein srp40 protein</fullName>
    </submittedName>
</protein>
<evidence type="ECO:0000313" key="2">
    <source>
        <dbReference type="EMBL" id="KAF4595518.1"/>
    </source>
</evidence>
<feature type="compositionally biased region" description="Low complexity" evidence="1">
    <location>
        <begin position="385"/>
        <end position="396"/>
    </location>
</feature>
<comment type="caution">
    <text evidence="2">The sequence shown here is derived from an EMBL/GenBank/DDBJ whole genome shotgun (WGS) entry which is preliminary data.</text>
</comment>
<feature type="region of interest" description="Disordered" evidence="1">
    <location>
        <begin position="229"/>
        <end position="469"/>
    </location>
</feature>
<sequence>MPPLGPAPETDYVRLHITPLDADLANVIIPASVRPRSRNLSFHTIETFPDKPYGFVELPRMDADRLKNKLNGSLLKGSRIRVEDARPVERVEPTGGAARPEKKRKMSADKAPDSSSKSRHPNSLDGLLLKDRKVKRGWTETPSAKKKTAKDGQKRQKSRYTDKEECLLKLKVPPNATANLPAATKKNKKKSRDVVVHEFEKTTKFPNFLKTAAPDTDGKAATEYVEGKGWVDEDGRVMEKVKDRRAVEAAVSVARGEEGSGGIAGSGVTSPDEASDDDDTSSSGTSSEDETEDDDAQESPCSSREQAQKSCPTGKGAKEGSSPPPSSPKSLTIKIPRLEPHPSVHPLEALYKRPPPGSETAEAASQPEPFSFFGGPPGDEDDTQAAAAEKPATHPASKMPMTPFTRQDFERRGIRSAAPTPDTAHPSRRHLFWASKVDADAEADGGHDDDDEEDFEGAPPPKEGQSDFQSWFWENRRELNRSWMTRRKTVAKERRHRENQARTSKAA</sequence>
<feature type="compositionally biased region" description="Acidic residues" evidence="1">
    <location>
        <begin position="287"/>
        <end position="297"/>
    </location>
</feature>
<feature type="compositionally biased region" description="Basic and acidic residues" evidence="1">
    <location>
        <begin position="490"/>
        <end position="500"/>
    </location>
</feature>
<dbReference type="Proteomes" id="UP000562929">
    <property type="component" value="Unassembled WGS sequence"/>
</dbReference>
<name>A0A8H4QDI1_9HYPO</name>
<dbReference type="AlphaFoldDB" id="A0A8H4QDI1"/>
<reference evidence="2 3" key="1">
    <citation type="journal article" date="2020" name="G3 (Bethesda)">
        <title>Genetic Underpinnings of Host Manipulation by Ophiocordyceps as Revealed by Comparative Transcriptomics.</title>
        <authorList>
            <person name="Will I."/>
            <person name="Das B."/>
            <person name="Trinh T."/>
            <person name="Brachmann A."/>
            <person name="Ohm R.A."/>
            <person name="de Bekker C."/>
        </authorList>
    </citation>
    <scope>NUCLEOTIDE SEQUENCE [LARGE SCALE GENOMIC DNA]</scope>
    <source>
        <strain evidence="2 3">EC05</strain>
    </source>
</reference>
<evidence type="ECO:0000313" key="3">
    <source>
        <dbReference type="Proteomes" id="UP000562929"/>
    </source>
</evidence>
<feature type="compositionally biased region" description="Basic and acidic residues" evidence="1">
    <location>
        <begin position="229"/>
        <end position="247"/>
    </location>
</feature>
<feature type="compositionally biased region" description="Polar residues" evidence="1">
    <location>
        <begin position="299"/>
        <end position="311"/>
    </location>
</feature>
<gene>
    <name evidence="2" type="ORF">GQ602_001131</name>
</gene>
<evidence type="ECO:0000256" key="1">
    <source>
        <dbReference type="SAM" id="MobiDB-lite"/>
    </source>
</evidence>
<keyword evidence="3" id="KW-1185">Reference proteome</keyword>
<organism evidence="2 3">
    <name type="scientific">Ophiocordyceps camponoti-floridani</name>
    <dbReference type="NCBI Taxonomy" id="2030778"/>
    <lineage>
        <taxon>Eukaryota</taxon>
        <taxon>Fungi</taxon>
        <taxon>Dikarya</taxon>
        <taxon>Ascomycota</taxon>
        <taxon>Pezizomycotina</taxon>
        <taxon>Sordariomycetes</taxon>
        <taxon>Hypocreomycetidae</taxon>
        <taxon>Hypocreales</taxon>
        <taxon>Ophiocordycipitaceae</taxon>
        <taxon>Ophiocordyceps</taxon>
    </lineage>
</organism>
<proteinExistence type="predicted"/>
<dbReference type="OrthoDB" id="3595585at2759"/>
<dbReference type="EMBL" id="JAACLJ010000001">
    <property type="protein sequence ID" value="KAF4595518.1"/>
    <property type="molecule type" value="Genomic_DNA"/>
</dbReference>
<feature type="region of interest" description="Disordered" evidence="1">
    <location>
        <begin position="85"/>
        <end position="161"/>
    </location>
</feature>
<feature type="compositionally biased region" description="Acidic residues" evidence="1">
    <location>
        <begin position="440"/>
        <end position="456"/>
    </location>
</feature>
<accession>A0A8H4QDI1</accession>
<feature type="compositionally biased region" description="Basic and acidic residues" evidence="1">
    <location>
        <begin position="149"/>
        <end position="161"/>
    </location>
</feature>
<feature type="region of interest" description="Disordered" evidence="1">
    <location>
        <begin position="482"/>
        <end position="507"/>
    </location>
</feature>